<organism evidence="2 3">
    <name type="scientific">Aquimarina brevivitae</name>
    <dbReference type="NCBI Taxonomy" id="323412"/>
    <lineage>
        <taxon>Bacteria</taxon>
        <taxon>Pseudomonadati</taxon>
        <taxon>Bacteroidota</taxon>
        <taxon>Flavobacteriia</taxon>
        <taxon>Flavobacteriales</taxon>
        <taxon>Flavobacteriaceae</taxon>
        <taxon>Aquimarina</taxon>
    </lineage>
</organism>
<dbReference type="EMBL" id="SGXE01000006">
    <property type="protein sequence ID" value="RZS90760.1"/>
    <property type="molecule type" value="Genomic_DNA"/>
</dbReference>
<dbReference type="InterPro" id="IPR052928">
    <property type="entry name" value="Desiccation-related_membrane"/>
</dbReference>
<comment type="caution">
    <text evidence="2">The sequence shown here is derived from an EMBL/GenBank/DDBJ whole genome shotgun (WGS) entry which is preliminary data.</text>
</comment>
<dbReference type="OrthoDB" id="598035at2"/>
<evidence type="ECO:0000313" key="2">
    <source>
        <dbReference type="EMBL" id="RZS90760.1"/>
    </source>
</evidence>
<dbReference type="PANTHER" id="PTHR35792:SF2">
    <property type="entry name" value="GENERAL STRESS PROTEIN"/>
    <property type="match status" value="1"/>
</dbReference>
<dbReference type="PANTHER" id="PTHR35792">
    <property type="entry name" value="GENERAL STRESS PROTEIN"/>
    <property type="match status" value="1"/>
</dbReference>
<keyword evidence="1" id="KW-0812">Transmembrane</keyword>
<reference evidence="2 3" key="1">
    <citation type="submission" date="2019-02" db="EMBL/GenBank/DDBJ databases">
        <title>Genomic Encyclopedia of Type Strains, Phase IV (KMG-IV): sequencing the most valuable type-strain genomes for metagenomic binning, comparative biology and taxonomic classification.</title>
        <authorList>
            <person name="Goeker M."/>
        </authorList>
    </citation>
    <scope>NUCLEOTIDE SEQUENCE [LARGE SCALE GENOMIC DNA]</scope>
    <source>
        <strain evidence="2 3">DSM 17196</strain>
    </source>
</reference>
<name>A0A4Q7NUZ1_9FLAO</name>
<evidence type="ECO:0000256" key="1">
    <source>
        <dbReference type="SAM" id="Phobius"/>
    </source>
</evidence>
<proteinExistence type="predicted"/>
<dbReference type="InterPro" id="IPR024623">
    <property type="entry name" value="YtxH"/>
</dbReference>
<dbReference type="RefSeq" id="WP_130287794.1">
    <property type="nucleotide sequence ID" value="NZ_SGXE01000006.1"/>
</dbReference>
<sequence>MSNTTNTLLGVLAGTAVGATLGILFAPDKGSKTREKIQDSALKARDEISDRATTISDELTSRFTSEKKQFQKDLDGLVDDMSMKADDVITSLEKKLETMKERNNKISAN</sequence>
<feature type="transmembrane region" description="Helical" evidence="1">
    <location>
        <begin position="6"/>
        <end position="26"/>
    </location>
</feature>
<accession>A0A4Q7NUZ1</accession>
<evidence type="ECO:0000313" key="3">
    <source>
        <dbReference type="Proteomes" id="UP000292262"/>
    </source>
</evidence>
<dbReference type="Pfam" id="PF12732">
    <property type="entry name" value="YtxH"/>
    <property type="match status" value="1"/>
</dbReference>
<protein>
    <submittedName>
        <fullName evidence="2">Gas vesicle protein</fullName>
    </submittedName>
</protein>
<dbReference type="AlphaFoldDB" id="A0A4Q7NUZ1"/>
<gene>
    <name evidence="2" type="ORF">EV197_3291</name>
</gene>
<keyword evidence="1" id="KW-0472">Membrane</keyword>
<dbReference type="Proteomes" id="UP000292262">
    <property type="component" value="Unassembled WGS sequence"/>
</dbReference>
<keyword evidence="3" id="KW-1185">Reference proteome</keyword>
<keyword evidence="1" id="KW-1133">Transmembrane helix</keyword>